<proteinExistence type="predicted"/>
<evidence type="ECO:0000256" key="1">
    <source>
        <dbReference type="SAM" id="Coils"/>
    </source>
</evidence>
<accession>M2C3B6</accession>
<sequence length="1315" mass="147466">MKATLYKELSNKQTPLELQAGLTVQEALPCFDLDNAIIVINGRIENYNYILQEKDKVTIRLTPSGTVALVVTAVVLAVVAVGAGIVGGVLAYKAREAAEKAKAELEKMKKLSNKPDIDNRPFLRGASNTLATGNNQPYIVGRHLFTPYLLCSPFYEIAGTDGVDQYIYTVLECGFNKQVLKKIAIDDIIIKTFTETSPQEGGYNLDTGIFAEGGSVEVAQDGDLLSEIPALNYKVDSKTCNDQIPLDSDVAGGTKEYLTYTLNPYAKDVDVAITFPYGLYAMNNDGDKIETQVTITPQYSLDGGSSWVDFTFNNNGVQTNLFKRVISTKELRYTAHKGFTASDYKTLKENNQSAIYIRVRSNGNKDSRIKNDCYCLFYQSVCFDPNKSTDWELAPCKVIEDRERAFCTILGLKLKASKINEEKLKKINVVTQGIARTWNGTKWSEAKAETRNPAAWALEIETSDSHPASRYKDDELDLESFGEFYDYCEDKGFKFDWVITQNTKKDDTLNHIMEAAGACIYTDIFGRRAIAIDRPQENALAVYNPQNIISIQNKKTFGRRTDGLRIKYVNSKDDLYQEDTYLLMREVNGESLELTPDSIIKDVNITGITTFEHIVKYARRLMAIEALRPKTTIIEVGNEGVFYTPYSKILIQDDSLKIGIGKGYTIKEVKWKSGLLKKIYTNELLTLEATETYGIIVNCFTEKGVKPVKIKVVGDGSTNELTVLTKIKTSADAKPDTGCLFSFGEIDADGEFSKISTSYIISQIKRSDKGFSLELVNYNEAIYDTGKIPDYKSNITQKKPTTPKPIPPNINGKDGITHYTWIKFAKDSNGTDMSDYPDDTRRFMGIAENKLTQEESNNPADYKWVDMRGKDGIPGEPGKDGKPKFTWVKYADSAQGEGMSDDPEGKTYIGFAFNKDTQTESDNPADYHWQRVKGEQGEQGIPGETLSFPTDTDILSLLNFDETPQALPAPNPSFTAWQSKIIEYDCTNKAEIKMTFEEALNNVIILSGELKNDFTLKLFFDKQNGNGSKQYLIVYKLTGNFNVTIQTEEPTANKVSQNINAKTFGLGCYTVVDFRGNVWAFEGNIKQSLIEEILKQTENKLNNNAQQTITNFKNEINNFYLEEKNKMLNFIQEKTNELENAHRDRFIKESGAIGEIRYFTSKKYTYGYLYANGFSFIPELYPDFYQFWLENFGDRNKKNYLGYDAFGYPKLPDLRGVALRAVDDGSDRGGAALALEFQGDAIRNLKGRVGVQGNDGYPNLTAGVFHTLDTGYIDSGTSQASSYLRLLGFDTSRVVPTAEDNRVKSYGVYPFIKVI</sequence>
<evidence type="ECO:0000256" key="2">
    <source>
        <dbReference type="SAM" id="Phobius"/>
    </source>
</evidence>
<keyword evidence="2" id="KW-1133">Transmembrane helix</keyword>
<evidence type="ECO:0000313" key="3">
    <source>
        <dbReference type="EMBL" id="EMB28173.1"/>
    </source>
</evidence>
<comment type="caution">
    <text evidence="3">The sequence shown here is derived from an EMBL/GenBank/DDBJ whole genome shotgun (WGS) entry which is preliminary data.</text>
</comment>
<feature type="coiled-coil region" evidence="1">
    <location>
        <begin position="1095"/>
        <end position="1141"/>
    </location>
</feature>
<feature type="transmembrane region" description="Helical" evidence="2">
    <location>
        <begin position="66"/>
        <end position="92"/>
    </location>
</feature>
<dbReference type="PATRIC" id="fig|999431.4.peg.2699"/>
<keyword evidence="2" id="KW-0812">Transmembrane</keyword>
<dbReference type="SUPFAM" id="SSF88874">
    <property type="entry name" value="Receptor-binding domain of short tail fibre protein gp12"/>
    <property type="match status" value="1"/>
</dbReference>
<dbReference type="Proteomes" id="UP000011708">
    <property type="component" value="Chromosome"/>
</dbReference>
<gene>
    <name evidence="3" type="ORF">HMPREF9725_02603</name>
</gene>
<dbReference type="HOGENOM" id="CLU_260326_0_0_12"/>
<dbReference type="EMBL" id="AGDW01000025">
    <property type="protein sequence ID" value="EMB28173.1"/>
    <property type="molecule type" value="Genomic_DNA"/>
</dbReference>
<keyword evidence="1" id="KW-0175">Coiled coil</keyword>
<protein>
    <recommendedName>
        <fullName evidence="4">Tip attachment protein J domain-containing protein</fullName>
    </recommendedName>
</protein>
<dbReference type="RefSeq" id="WP_002689784.1">
    <property type="nucleotide sequence ID" value="NZ_CM001794.1"/>
</dbReference>
<organism evidence="3">
    <name type="scientific">Treponema denticola H1-T</name>
    <dbReference type="NCBI Taxonomy" id="999431"/>
    <lineage>
        <taxon>Bacteria</taxon>
        <taxon>Pseudomonadati</taxon>
        <taxon>Spirochaetota</taxon>
        <taxon>Spirochaetia</taxon>
        <taxon>Spirochaetales</taxon>
        <taxon>Treponemataceae</taxon>
        <taxon>Treponema</taxon>
    </lineage>
</organism>
<evidence type="ECO:0008006" key="4">
    <source>
        <dbReference type="Google" id="ProtNLM"/>
    </source>
</evidence>
<name>M2C3B6_TREDN</name>
<keyword evidence="2" id="KW-0472">Membrane</keyword>
<reference evidence="3" key="1">
    <citation type="submission" date="2012-01" db="EMBL/GenBank/DDBJ databases">
        <title>The Genome Sequence of Treponema denticola H1-T.</title>
        <authorList>
            <consortium name="The Broad Institute Genome Sequencing Platform"/>
            <person name="Earl A."/>
            <person name="Ward D."/>
            <person name="Feldgarden M."/>
            <person name="Gevers D."/>
            <person name="Blanton J.M."/>
            <person name="Fenno C.J."/>
            <person name="Baranova O.V."/>
            <person name="Mathney J."/>
            <person name="Dewhirst F.E."/>
            <person name="Izard J."/>
            <person name="Young S.K."/>
            <person name="Zeng Q."/>
            <person name="Gargeya S."/>
            <person name="Fitzgerald M."/>
            <person name="Haas B."/>
            <person name="Abouelleil A."/>
            <person name="Alvarado L."/>
            <person name="Arachchi H.M."/>
            <person name="Berlin A."/>
            <person name="Chapman S.B."/>
            <person name="Gearin G."/>
            <person name="Goldberg J."/>
            <person name="Griggs A."/>
            <person name="Gujja S."/>
            <person name="Hansen M."/>
            <person name="Heiman D."/>
            <person name="Howarth C."/>
            <person name="Larimer J."/>
            <person name="Lui A."/>
            <person name="MacDonald P.J.P."/>
            <person name="McCowen C."/>
            <person name="Montmayeur A."/>
            <person name="Murphy C."/>
            <person name="Neiman D."/>
            <person name="Pearson M."/>
            <person name="Priest M."/>
            <person name="Roberts A."/>
            <person name="Saif S."/>
            <person name="Shea T."/>
            <person name="Sisk P."/>
            <person name="Stolte C."/>
            <person name="Sykes S."/>
            <person name="Wortman J."/>
            <person name="Nusbaum C."/>
            <person name="Birren B."/>
        </authorList>
    </citation>
    <scope>NUCLEOTIDE SEQUENCE [LARGE SCALE GENOMIC DNA]</scope>
    <source>
        <strain evidence="3">H1-T</strain>
    </source>
</reference>